<organism evidence="6 7">
    <name type="scientific">Actinokineospora auranticolor</name>
    <dbReference type="NCBI Taxonomy" id="155976"/>
    <lineage>
        <taxon>Bacteria</taxon>
        <taxon>Bacillati</taxon>
        <taxon>Actinomycetota</taxon>
        <taxon>Actinomycetes</taxon>
        <taxon>Pseudonocardiales</taxon>
        <taxon>Pseudonocardiaceae</taxon>
        <taxon>Actinokineospora</taxon>
    </lineage>
</organism>
<dbReference type="OrthoDB" id="4537997at2"/>
<dbReference type="GO" id="GO:0003950">
    <property type="term" value="F:NAD+ poly-ADP-ribosyltransferase activity"/>
    <property type="evidence" value="ECO:0007669"/>
    <property type="project" value="InterPro"/>
</dbReference>
<reference evidence="6 7" key="1">
    <citation type="submission" date="2018-02" db="EMBL/GenBank/DDBJ databases">
        <title>Genomic Encyclopedia of Archaeal and Bacterial Type Strains, Phase II (KMG-II): from individual species to whole genera.</title>
        <authorList>
            <person name="Goeker M."/>
        </authorList>
    </citation>
    <scope>NUCLEOTIDE SEQUENCE [LARGE SCALE GENOMIC DNA]</scope>
    <source>
        <strain evidence="6 7">YU 961-1</strain>
    </source>
</reference>
<evidence type="ECO:0000256" key="3">
    <source>
        <dbReference type="ARBA" id="ARBA00023027"/>
    </source>
</evidence>
<dbReference type="InterPro" id="IPR022928">
    <property type="entry name" value="RNA_2'-PTrans_KptA"/>
</dbReference>
<comment type="function">
    <text evidence="4 5">Removes the 2'-phosphate from RNA via an intermediate in which the phosphate is ADP-ribosylated by NAD followed by a presumed transesterification to release the RNA and generate ADP-ribose 1''-2''-cyclic phosphate (APPR&gt;P). May function as an ADP-ribosylase.</text>
</comment>
<dbReference type="InterPro" id="IPR002745">
    <property type="entry name" value="Ptrans_KptA/Tpt1"/>
</dbReference>
<evidence type="ECO:0000256" key="2">
    <source>
        <dbReference type="ARBA" id="ARBA00022679"/>
    </source>
</evidence>
<proteinExistence type="inferred from homology"/>
<dbReference type="InterPro" id="IPR042081">
    <property type="entry name" value="RNA_2'-PTrans_C"/>
</dbReference>
<name>A0A2S6GQW5_9PSEU</name>
<protein>
    <recommendedName>
        <fullName evidence="5">Probable RNA 2'-phosphotransferase</fullName>
        <ecNumber evidence="5">2.7.1.-</ecNumber>
    </recommendedName>
</protein>
<dbReference type="PANTHER" id="PTHR12684:SF2">
    <property type="entry name" value="TRNA 2'-PHOSPHOTRANSFERASE 1"/>
    <property type="match status" value="1"/>
</dbReference>
<dbReference type="RefSeq" id="WP_104479673.1">
    <property type="nucleotide sequence ID" value="NZ_CP154825.1"/>
</dbReference>
<dbReference type="EMBL" id="PTIX01000007">
    <property type="protein sequence ID" value="PPK67589.1"/>
    <property type="molecule type" value="Genomic_DNA"/>
</dbReference>
<dbReference type="SUPFAM" id="SSF56399">
    <property type="entry name" value="ADP-ribosylation"/>
    <property type="match status" value="1"/>
</dbReference>
<evidence type="ECO:0000256" key="4">
    <source>
        <dbReference type="ARBA" id="ARBA00025212"/>
    </source>
</evidence>
<evidence type="ECO:0000313" key="6">
    <source>
        <dbReference type="EMBL" id="PPK67589.1"/>
    </source>
</evidence>
<evidence type="ECO:0000313" key="7">
    <source>
        <dbReference type="Proteomes" id="UP000239203"/>
    </source>
</evidence>
<dbReference type="PANTHER" id="PTHR12684">
    <property type="entry name" value="PUTATIVE PHOSPHOTRANSFERASE"/>
    <property type="match status" value="1"/>
</dbReference>
<evidence type="ECO:0000256" key="5">
    <source>
        <dbReference type="HAMAP-Rule" id="MF_00299"/>
    </source>
</evidence>
<gene>
    <name evidence="5" type="primary">kptA</name>
    <name evidence="6" type="ORF">CLV40_107255</name>
</gene>
<evidence type="ECO:0000256" key="1">
    <source>
        <dbReference type="ARBA" id="ARBA00009836"/>
    </source>
</evidence>
<accession>A0A2S6GQW5</accession>
<dbReference type="HAMAP" id="MF_00299">
    <property type="entry name" value="KptA"/>
    <property type="match status" value="1"/>
</dbReference>
<dbReference type="NCBIfam" id="NF002014">
    <property type="entry name" value="PRK00819.1-4"/>
    <property type="match status" value="1"/>
</dbReference>
<dbReference type="Pfam" id="PF01885">
    <property type="entry name" value="PTS_2-RNA"/>
    <property type="match status" value="1"/>
</dbReference>
<dbReference type="Proteomes" id="UP000239203">
    <property type="component" value="Unassembled WGS sequence"/>
</dbReference>
<comment type="similarity">
    <text evidence="1 5">Belongs to the KptA/TPT1 family.</text>
</comment>
<dbReference type="GO" id="GO:0006388">
    <property type="term" value="P:tRNA splicing, via endonucleolytic cleavage and ligation"/>
    <property type="evidence" value="ECO:0007669"/>
    <property type="project" value="UniProtKB-UniRule"/>
</dbReference>
<keyword evidence="7" id="KW-1185">Reference proteome</keyword>
<dbReference type="EC" id="2.7.1.-" evidence="5"/>
<keyword evidence="3 5" id="KW-0520">NAD</keyword>
<dbReference type="InterPro" id="IPR042080">
    <property type="entry name" value="RNA_2'-PTrans_N"/>
</dbReference>
<sequence length="181" mass="19525">MEDKKIISLSKRLAKVLRHDPGSVGVTLDPAGWVPVDDLLAALARHGTRMDRALLERVVAENNKSRYAFDETGTRIRASQGHSVEVELGLPEASPPEVLYHGTVAAVLPAIRAEGLRPMRRHAVHLSAAYDTAVNVGARRGKPVVLSVQAGRMATDGHVFHLSANGVWLCAHVPPGYLDLP</sequence>
<dbReference type="Gene3D" id="1.10.10.970">
    <property type="entry name" value="RNA 2'-phosphotransferase, Tpt1/KptA family, N-terminal domain"/>
    <property type="match status" value="1"/>
</dbReference>
<comment type="caution">
    <text evidence="6">The sequence shown here is derived from an EMBL/GenBank/DDBJ whole genome shotgun (WGS) entry which is preliminary data.</text>
</comment>
<dbReference type="GO" id="GO:0000215">
    <property type="term" value="F:tRNA 2'-phosphotransferase activity"/>
    <property type="evidence" value="ECO:0007669"/>
    <property type="project" value="TreeGrafter"/>
</dbReference>
<dbReference type="Gene3D" id="3.20.170.30">
    <property type="match status" value="1"/>
</dbReference>
<keyword evidence="2 5" id="KW-0808">Transferase</keyword>
<dbReference type="AlphaFoldDB" id="A0A2S6GQW5"/>